<keyword evidence="2" id="KW-1185">Reference proteome</keyword>
<evidence type="ECO:0000313" key="1">
    <source>
        <dbReference type="EMBL" id="GFR32329.1"/>
    </source>
</evidence>
<comment type="caution">
    <text evidence="1">The sequence shown here is derived from an EMBL/GenBank/DDBJ whole genome shotgun (WGS) entry which is preliminary data.</text>
</comment>
<dbReference type="Proteomes" id="UP000887116">
    <property type="component" value="Unassembled WGS sequence"/>
</dbReference>
<proteinExistence type="predicted"/>
<dbReference type="EMBL" id="BMAO01039558">
    <property type="protein sequence ID" value="GFR32329.1"/>
    <property type="molecule type" value="Genomic_DNA"/>
</dbReference>
<protein>
    <submittedName>
        <fullName evidence="1">Uncharacterized protein</fullName>
    </submittedName>
</protein>
<accession>A0A8X6J0Y4</accession>
<dbReference type="AlphaFoldDB" id="A0A8X6J0Y4"/>
<reference evidence="1" key="1">
    <citation type="submission" date="2020-07" db="EMBL/GenBank/DDBJ databases">
        <title>Multicomponent nature underlies the extraordinary mechanical properties of spider dragline silk.</title>
        <authorList>
            <person name="Kono N."/>
            <person name="Nakamura H."/>
            <person name="Mori M."/>
            <person name="Yoshida Y."/>
            <person name="Ohtoshi R."/>
            <person name="Malay A.D."/>
            <person name="Moran D.A.P."/>
            <person name="Tomita M."/>
            <person name="Numata K."/>
            <person name="Arakawa K."/>
        </authorList>
    </citation>
    <scope>NUCLEOTIDE SEQUENCE</scope>
</reference>
<organism evidence="1 2">
    <name type="scientific">Trichonephila clavata</name>
    <name type="common">Joro spider</name>
    <name type="synonym">Nephila clavata</name>
    <dbReference type="NCBI Taxonomy" id="2740835"/>
    <lineage>
        <taxon>Eukaryota</taxon>
        <taxon>Metazoa</taxon>
        <taxon>Ecdysozoa</taxon>
        <taxon>Arthropoda</taxon>
        <taxon>Chelicerata</taxon>
        <taxon>Arachnida</taxon>
        <taxon>Araneae</taxon>
        <taxon>Araneomorphae</taxon>
        <taxon>Entelegynae</taxon>
        <taxon>Araneoidea</taxon>
        <taxon>Nephilidae</taxon>
        <taxon>Trichonephila</taxon>
    </lineage>
</organism>
<gene>
    <name evidence="1" type="ORF">TNCT_385591</name>
</gene>
<evidence type="ECO:0000313" key="2">
    <source>
        <dbReference type="Proteomes" id="UP000887116"/>
    </source>
</evidence>
<name>A0A8X6J0Y4_TRICU</name>
<sequence length="171" mass="19331">MTQIAYMIHFEISVAKRLINIQVLPNVAGEVSIYHQHLRLSFLISFRNVNLSLLQSSEAVDVAIYEDSTPILRLDDDDTATHDVVAICLRLAVFQYDLGSKPCLFHWHGIFLPSLDDCQIIRLVDNGISRDVFCVRDQALRINSGDKYKTTLIRNTITIFFSLETSVGNGC</sequence>